<evidence type="ECO:0000313" key="7">
    <source>
        <dbReference type="EMBL" id="TNY20069.1"/>
    </source>
</evidence>
<comment type="subcellular location">
    <subcellularLocation>
        <location evidence="1">Membrane</location>
    </subcellularLocation>
</comment>
<feature type="transmembrane region" description="Helical" evidence="5">
    <location>
        <begin position="130"/>
        <end position="157"/>
    </location>
</feature>
<evidence type="ECO:0000256" key="4">
    <source>
        <dbReference type="ARBA" id="ARBA00023136"/>
    </source>
</evidence>
<reference evidence="7 8" key="1">
    <citation type="submission" date="2019-03" db="EMBL/GenBank/DDBJ databases">
        <title>Rhodosporidium diobovatum UCD-FST 08-225 genome sequencing, assembly, and annotation.</title>
        <authorList>
            <person name="Fakankun I.U."/>
            <person name="Fristensky B."/>
            <person name="Levin D.B."/>
        </authorList>
    </citation>
    <scope>NUCLEOTIDE SEQUENCE [LARGE SCALE GENOMIC DNA]</scope>
    <source>
        <strain evidence="7 8">UCD-FST 08-225</strain>
    </source>
</reference>
<keyword evidence="3 5" id="KW-1133">Transmembrane helix</keyword>
<evidence type="ECO:0000259" key="6">
    <source>
        <dbReference type="Pfam" id="PF13664"/>
    </source>
</evidence>
<evidence type="ECO:0000256" key="5">
    <source>
        <dbReference type="SAM" id="Phobius"/>
    </source>
</evidence>
<organism evidence="7 8">
    <name type="scientific">Rhodotorula diobovata</name>
    <dbReference type="NCBI Taxonomy" id="5288"/>
    <lineage>
        <taxon>Eukaryota</taxon>
        <taxon>Fungi</taxon>
        <taxon>Dikarya</taxon>
        <taxon>Basidiomycota</taxon>
        <taxon>Pucciniomycotina</taxon>
        <taxon>Microbotryomycetes</taxon>
        <taxon>Sporidiobolales</taxon>
        <taxon>Sporidiobolaceae</taxon>
        <taxon>Rhodotorula</taxon>
    </lineage>
</organism>
<feature type="transmembrane region" description="Helical" evidence="5">
    <location>
        <begin position="75"/>
        <end position="96"/>
    </location>
</feature>
<sequence length="161" mass="18052">LGNVLGGTIWHSFFGGPLAYRTLGRKPFSQLQEVIFPRLFAFQTGTALALASLYGRSAINKVQWSRFYTSSDRNVWCLAVMAASGVANWFVVGPWTTKVMKRRHRRERLEDKEYNDENVSPEMKQLTRRFAVLHSVASLLNLAFISAAATHAAYLAAFPPA</sequence>
<keyword evidence="4 5" id="KW-0472">Membrane</keyword>
<dbReference type="GO" id="GO:0016020">
    <property type="term" value="C:membrane"/>
    <property type="evidence" value="ECO:0007669"/>
    <property type="project" value="UniProtKB-SubCell"/>
</dbReference>
<dbReference type="EMBL" id="SOZI01000077">
    <property type="protein sequence ID" value="TNY20069.1"/>
    <property type="molecule type" value="Genomic_DNA"/>
</dbReference>
<feature type="domain" description="TMEM205-like" evidence="6">
    <location>
        <begin position="4"/>
        <end position="104"/>
    </location>
</feature>
<dbReference type="InterPro" id="IPR053009">
    <property type="entry name" value="Xanthocillin_Biosynth-Assoc"/>
</dbReference>
<accession>A0A5C5FUP0</accession>
<proteinExistence type="predicted"/>
<keyword evidence="2 5" id="KW-0812">Transmembrane</keyword>
<dbReference type="PANTHER" id="PTHR23241:SF102">
    <property type="entry name" value="LD23009P"/>
    <property type="match status" value="1"/>
</dbReference>
<dbReference type="AlphaFoldDB" id="A0A5C5FUP0"/>
<dbReference type="InterPro" id="IPR025423">
    <property type="entry name" value="TMEM205-like"/>
</dbReference>
<comment type="caution">
    <text evidence="7">The sequence shown here is derived from an EMBL/GenBank/DDBJ whole genome shotgun (WGS) entry which is preliminary data.</text>
</comment>
<protein>
    <recommendedName>
        <fullName evidence="6">TMEM205-like domain-containing protein</fullName>
    </recommendedName>
</protein>
<keyword evidence="8" id="KW-1185">Reference proteome</keyword>
<evidence type="ECO:0000256" key="1">
    <source>
        <dbReference type="ARBA" id="ARBA00004370"/>
    </source>
</evidence>
<dbReference type="PANTHER" id="PTHR23241">
    <property type="entry name" value="LATE EMBRYOGENESIS ABUNDANT PLANTS LEA-RELATED"/>
    <property type="match status" value="1"/>
</dbReference>
<evidence type="ECO:0000256" key="3">
    <source>
        <dbReference type="ARBA" id="ARBA00022989"/>
    </source>
</evidence>
<dbReference type="Proteomes" id="UP000311382">
    <property type="component" value="Unassembled WGS sequence"/>
</dbReference>
<dbReference type="Pfam" id="PF13664">
    <property type="entry name" value="DUF4149"/>
    <property type="match status" value="1"/>
</dbReference>
<evidence type="ECO:0000256" key="2">
    <source>
        <dbReference type="ARBA" id="ARBA00022692"/>
    </source>
</evidence>
<gene>
    <name evidence="7" type="ORF">DMC30DRAFT_352929</name>
</gene>
<dbReference type="OrthoDB" id="1641132at2759"/>
<name>A0A5C5FUP0_9BASI</name>
<evidence type="ECO:0000313" key="8">
    <source>
        <dbReference type="Proteomes" id="UP000311382"/>
    </source>
</evidence>
<feature type="non-terminal residue" evidence="7">
    <location>
        <position position="1"/>
    </location>
</feature>